<dbReference type="Gene3D" id="3.40.1550.10">
    <property type="entry name" value="CheC-like"/>
    <property type="match status" value="1"/>
</dbReference>
<dbReference type="CDD" id="cd17906">
    <property type="entry name" value="CheX"/>
    <property type="match status" value="1"/>
</dbReference>
<dbReference type="EMBL" id="BMFR01000011">
    <property type="protein sequence ID" value="GGG80048.1"/>
    <property type="molecule type" value="Genomic_DNA"/>
</dbReference>
<dbReference type="PANTHER" id="PTHR39452:SF1">
    <property type="entry name" value="CHEY-P PHOSPHATASE CHEX"/>
    <property type="match status" value="1"/>
</dbReference>
<keyword evidence="4" id="KW-1185">Reference proteome</keyword>
<name>A0A917M5E1_9BACI</name>
<sequence>MTITMDKRNKIVKDLLNGTYVSLKTVVPIKHEISKPQLLGKALHTNFGVLIGITGDVRGKLVLSGDTAVFGSIGEKMFGMPLEGEMLASFSGELGNMLAGSLSTNIVEEGINTDITSPTIIQGDTSLSGYRQALHVTVGFDAVGDMDIYLLLD</sequence>
<evidence type="ECO:0000256" key="1">
    <source>
        <dbReference type="ARBA" id="ARBA00022500"/>
    </source>
</evidence>
<dbReference type="AlphaFoldDB" id="A0A917M5E1"/>
<dbReference type="Proteomes" id="UP000622860">
    <property type="component" value="Unassembled WGS sequence"/>
</dbReference>
<evidence type="ECO:0000259" key="2">
    <source>
        <dbReference type="Pfam" id="PF13690"/>
    </source>
</evidence>
<dbReference type="InterPro" id="IPR028976">
    <property type="entry name" value="CheC-like_sf"/>
</dbReference>
<dbReference type="PANTHER" id="PTHR39452">
    <property type="entry name" value="CHEY-P PHOSPHATASE CHEX"/>
    <property type="match status" value="1"/>
</dbReference>
<keyword evidence="1" id="KW-0145">Chemotaxis</keyword>
<proteinExistence type="predicted"/>
<protein>
    <submittedName>
        <fullName evidence="3">CheY-P phosphatase CheX</fullName>
    </submittedName>
</protein>
<dbReference type="GO" id="GO:0006935">
    <property type="term" value="P:chemotaxis"/>
    <property type="evidence" value="ECO:0007669"/>
    <property type="project" value="UniProtKB-KW"/>
</dbReference>
<dbReference type="InterPro" id="IPR038756">
    <property type="entry name" value="CheX-like"/>
</dbReference>
<dbReference type="SUPFAM" id="SSF103039">
    <property type="entry name" value="CheC-like"/>
    <property type="match status" value="1"/>
</dbReference>
<reference evidence="3" key="2">
    <citation type="submission" date="2020-09" db="EMBL/GenBank/DDBJ databases">
        <authorList>
            <person name="Sun Q."/>
            <person name="Zhou Y."/>
        </authorList>
    </citation>
    <scope>NUCLEOTIDE SEQUENCE</scope>
    <source>
        <strain evidence="3">CGMCC 1.12754</strain>
    </source>
</reference>
<dbReference type="Pfam" id="PF13690">
    <property type="entry name" value="CheX"/>
    <property type="match status" value="1"/>
</dbReference>
<accession>A0A917M5E1</accession>
<dbReference type="InterPro" id="IPR028051">
    <property type="entry name" value="CheX-like_dom"/>
</dbReference>
<gene>
    <name evidence="3" type="primary">cheX</name>
    <name evidence="3" type="ORF">GCM10011398_26750</name>
</gene>
<evidence type="ECO:0000313" key="3">
    <source>
        <dbReference type="EMBL" id="GGG80048.1"/>
    </source>
</evidence>
<evidence type="ECO:0000313" key="4">
    <source>
        <dbReference type="Proteomes" id="UP000622860"/>
    </source>
</evidence>
<feature type="domain" description="Chemotaxis phosphatase CheX-like" evidence="2">
    <location>
        <begin position="48"/>
        <end position="125"/>
    </location>
</feature>
<reference evidence="3" key="1">
    <citation type="journal article" date="2014" name="Int. J. Syst. Evol. Microbiol.">
        <title>Complete genome sequence of Corynebacterium casei LMG S-19264T (=DSM 44701T), isolated from a smear-ripened cheese.</title>
        <authorList>
            <consortium name="US DOE Joint Genome Institute (JGI-PGF)"/>
            <person name="Walter F."/>
            <person name="Albersmeier A."/>
            <person name="Kalinowski J."/>
            <person name="Ruckert C."/>
        </authorList>
    </citation>
    <scope>NUCLEOTIDE SEQUENCE</scope>
    <source>
        <strain evidence="3">CGMCC 1.12754</strain>
    </source>
</reference>
<organism evidence="3 4">
    <name type="scientific">Virgibacillus oceani</name>
    <dbReference type="NCBI Taxonomy" id="1479511"/>
    <lineage>
        <taxon>Bacteria</taxon>
        <taxon>Bacillati</taxon>
        <taxon>Bacillota</taxon>
        <taxon>Bacilli</taxon>
        <taxon>Bacillales</taxon>
        <taxon>Bacillaceae</taxon>
        <taxon>Virgibacillus</taxon>
    </lineage>
</organism>
<comment type="caution">
    <text evidence="3">The sequence shown here is derived from an EMBL/GenBank/DDBJ whole genome shotgun (WGS) entry which is preliminary data.</text>
</comment>
<dbReference type="RefSeq" id="WP_188455881.1">
    <property type="nucleotide sequence ID" value="NZ_BMFR01000011.1"/>
</dbReference>